<dbReference type="SUPFAM" id="SSF48452">
    <property type="entry name" value="TPR-like"/>
    <property type="match status" value="1"/>
</dbReference>
<proteinExistence type="predicted"/>
<organism evidence="2 3">
    <name type="scientific">Streptomyces candidus</name>
    <dbReference type="NCBI Taxonomy" id="67283"/>
    <lineage>
        <taxon>Bacteria</taxon>
        <taxon>Bacillati</taxon>
        <taxon>Actinomycetota</taxon>
        <taxon>Actinomycetes</taxon>
        <taxon>Kitasatosporales</taxon>
        <taxon>Streptomycetaceae</taxon>
        <taxon>Streptomyces</taxon>
    </lineage>
</organism>
<keyword evidence="3" id="KW-1185">Reference proteome</keyword>
<dbReference type="Gene3D" id="3.40.50.300">
    <property type="entry name" value="P-loop containing nucleotide triphosphate hydrolases"/>
    <property type="match status" value="1"/>
</dbReference>
<reference evidence="2 3" key="1">
    <citation type="submission" date="2020-08" db="EMBL/GenBank/DDBJ databases">
        <title>Genomic Encyclopedia of Type Strains, Phase IV (KMG-IV): sequencing the most valuable type-strain genomes for metagenomic binning, comparative biology and taxonomic classification.</title>
        <authorList>
            <person name="Goeker M."/>
        </authorList>
    </citation>
    <scope>NUCLEOTIDE SEQUENCE [LARGE SCALE GENOMIC DNA]</scope>
    <source>
        <strain evidence="2 3">DSM 40141</strain>
    </source>
</reference>
<dbReference type="SUPFAM" id="SSF52540">
    <property type="entry name" value="P-loop containing nucleoside triphosphate hydrolases"/>
    <property type="match status" value="1"/>
</dbReference>
<name>A0A7X0HLC9_9ACTN</name>
<sequence length="715" mass="76988">MTEQAPGTPLPPAVVTNTVGGDAALHTSVQAGTVGAVHFHQPRHEPPVPRQLRPVAPAWTDREREQAQLTRWIETQPEYAVPIAVLTGPVGIGKTALAERLLHGLSARYPGGQLHVDLRGQSPNGPARPGEVLGRMLRSILPGPLPAGAEELAAWWRSASAARPPMCLLLDGVSHADQIHHLLPGGSGHLVVATSRIPLPELARHGAATLALSPFDHAAARSYLTRCLGPDRVQQETEAVTELTGLTAGLPLALALSITQLARHPDRPLSAAVRALSERRRWTASTSPAPDLPGAIVTSALDTAYADLSRPAARLYRKLAQLPVESIDGSLAAAVALFTPAEAADLLQEVSACGLLVQDGDHPVRGPVWRYSSAALAHARHHATLEHLDGAETEARRRAADWYLAAATAAERLLTPSHRQLDRTYVYPAEHPLAFPDRAAAHSWLDAQSANLLAMIRSAHAAGSYGTVWQLVHAMWPWWRAARMYDAWIEAHRLGLEAARLYNNDLAVQEMANTLGIGLRGARAFDEASRCFTDVLASARERGDARGEAQALHELGATAYENGRSEEAVGYLEQARTLRERREDRRGDALTGILLGQVHLNRSDAAAAVEVLTAARAALVEVDDPHDAARALAWLGRAYSMAGRHDEARQAGATAQQEFAQTGSRPWMARSLELLGESVAAAGHEEEARDFFARALASYERLSTTDAARVRARLT</sequence>
<dbReference type="Gene3D" id="1.25.40.10">
    <property type="entry name" value="Tetratricopeptide repeat domain"/>
    <property type="match status" value="1"/>
</dbReference>
<evidence type="ECO:0000313" key="2">
    <source>
        <dbReference type="EMBL" id="MBB6439676.1"/>
    </source>
</evidence>
<evidence type="ECO:0000256" key="1">
    <source>
        <dbReference type="PROSITE-ProRule" id="PRU00339"/>
    </source>
</evidence>
<dbReference type="Pfam" id="PF13424">
    <property type="entry name" value="TPR_12"/>
    <property type="match status" value="2"/>
</dbReference>
<dbReference type="InterPro" id="IPR011990">
    <property type="entry name" value="TPR-like_helical_dom_sf"/>
</dbReference>
<dbReference type="RefSeq" id="WP_185036203.1">
    <property type="nucleotide sequence ID" value="NZ_BNBN01000022.1"/>
</dbReference>
<accession>A0A7X0HLC9</accession>
<dbReference type="InterPro" id="IPR027417">
    <property type="entry name" value="P-loop_NTPase"/>
</dbReference>
<keyword evidence="1" id="KW-0802">TPR repeat</keyword>
<dbReference type="PANTHER" id="PTHR47691:SF3">
    <property type="entry name" value="HTH-TYPE TRANSCRIPTIONAL REGULATOR RV0890C-RELATED"/>
    <property type="match status" value="1"/>
</dbReference>
<protein>
    <submittedName>
        <fullName evidence="2">Tetratricopeptide (TPR) repeat protein</fullName>
    </submittedName>
</protein>
<comment type="caution">
    <text evidence="2">The sequence shown here is derived from an EMBL/GenBank/DDBJ whole genome shotgun (WGS) entry which is preliminary data.</text>
</comment>
<dbReference type="PANTHER" id="PTHR47691">
    <property type="entry name" value="REGULATOR-RELATED"/>
    <property type="match status" value="1"/>
</dbReference>
<gene>
    <name evidence="2" type="ORF">HNQ79_006188</name>
</gene>
<dbReference type="InterPro" id="IPR019734">
    <property type="entry name" value="TPR_rpt"/>
</dbReference>
<dbReference type="PROSITE" id="PS50005">
    <property type="entry name" value="TPR"/>
    <property type="match status" value="1"/>
</dbReference>
<feature type="repeat" description="TPR" evidence="1">
    <location>
        <begin position="549"/>
        <end position="582"/>
    </location>
</feature>
<dbReference type="AlphaFoldDB" id="A0A7X0HLC9"/>
<dbReference type="Proteomes" id="UP000540423">
    <property type="component" value="Unassembled WGS sequence"/>
</dbReference>
<dbReference type="EMBL" id="JACHEM010000026">
    <property type="protein sequence ID" value="MBB6439676.1"/>
    <property type="molecule type" value="Genomic_DNA"/>
</dbReference>
<dbReference type="SMART" id="SM00028">
    <property type="entry name" value="TPR"/>
    <property type="match status" value="3"/>
</dbReference>
<evidence type="ECO:0000313" key="3">
    <source>
        <dbReference type="Proteomes" id="UP000540423"/>
    </source>
</evidence>